<keyword evidence="1" id="KW-1015">Disulfide bond</keyword>
<dbReference type="Proteomes" id="UP001159405">
    <property type="component" value="Unassembled WGS sequence"/>
</dbReference>
<feature type="non-terminal residue" evidence="4">
    <location>
        <position position="1"/>
    </location>
</feature>
<dbReference type="SUPFAM" id="SSF57196">
    <property type="entry name" value="EGF/Laminin"/>
    <property type="match status" value="1"/>
</dbReference>
<organism evidence="4 5">
    <name type="scientific">Porites lobata</name>
    <dbReference type="NCBI Taxonomy" id="104759"/>
    <lineage>
        <taxon>Eukaryota</taxon>
        <taxon>Metazoa</taxon>
        <taxon>Cnidaria</taxon>
        <taxon>Anthozoa</taxon>
        <taxon>Hexacorallia</taxon>
        <taxon>Scleractinia</taxon>
        <taxon>Fungiina</taxon>
        <taxon>Poritidae</taxon>
        <taxon>Porites</taxon>
    </lineage>
</organism>
<comment type="caution">
    <text evidence="1">Lacks conserved residue(s) required for the propagation of feature annotation.</text>
</comment>
<protein>
    <recommendedName>
        <fullName evidence="3">EGF-like domain-containing protein</fullName>
    </recommendedName>
</protein>
<dbReference type="Pfam" id="PF00008">
    <property type="entry name" value="EGF"/>
    <property type="match status" value="1"/>
</dbReference>
<feature type="disulfide bond" evidence="1">
    <location>
        <begin position="8"/>
        <end position="25"/>
    </location>
</feature>
<evidence type="ECO:0000256" key="1">
    <source>
        <dbReference type="PROSITE-ProRule" id="PRU00076"/>
    </source>
</evidence>
<dbReference type="PROSITE" id="PS01186">
    <property type="entry name" value="EGF_2"/>
    <property type="match status" value="1"/>
</dbReference>
<sequence>NPCGSSPCKNNGTCQSGFTKKGYHCLCRRGWTGERCQDGSSGLANARPPGRAKFANAPPPGLRAGKCPAVARGGGGGGWARLELTDALTTAFGNIVSHRSQKSIACSLKEDTIYSTTSEFVKVSSDSSRKVTLVTALRMSNREGLNTIGLPGSVSIFPKRDGVVLLKNDDTELWTFDIPQVTLFFLFQRNG</sequence>
<proteinExistence type="predicted"/>
<reference evidence="4 5" key="1">
    <citation type="submission" date="2022-05" db="EMBL/GenBank/DDBJ databases">
        <authorList>
            <consortium name="Genoscope - CEA"/>
            <person name="William W."/>
        </authorList>
    </citation>
    <scope>NUCLEOTIDE SEQUENCE [LARGE SCALE GENOMIC DNA]</scope>
</reference>
<feature type="region of interest" description="Disordered" evidence="2">
    <location>
        <begin position="35"/>
        <end position="59"/>
    </location>
</feature>
<keyword evidence="5" id="KW-1185">Reference proteome</keyword>
<dbReference type="Gene3D" id="2.10.25.10">
    <property type="entry name" value="Laminin"/>
    <property type="match status" value="1"/>
</dbReference>
<feature type="domain" description="EGF-like" evidence="3">
    <location>
        <begin position="1"/>
        <end position="37"/>
    </location>
</feature>
<dbReference type="PROSITE" id="PS00022">
    <property type="entry name" value="EGF_1"/>
    <property type="match status" value="1"/>
</dbReference>
<dbReference type="SMART" id="SM00181">
    <property type="entry name" value="EGF"/>
    <property type="match status" value="1"/>
</dbReference>
<dbReference type="InterPro" id="IPR000742">
    <property type="entry name" value="EGF"/>
</dbReference>
<accession>A0ABN8S116</accession>
<evidence type="ECO:0000256" key="2">
    <source>
        <dbReference type="SAM" id="MobiDB-lite"/>
    </source>
</evidence>
<evidence type="ECO:0000313" key="4">
    <source>
        <dbReference type="EMBL" id="CAH3183837.1"/>
    </source>
</evidence>
<dbReference type="CDD" id="cd00054">
    <property type="entry name" value="EGF_CA"/>
    <property type="match status" value="1"/>
</dbReference>
<evidence type="ECO:0000313" key="5">
    <source>
        <dbReference type="Proteomes" id="UP001159405"/>
    </source>
</evidence>
<keyword evidence="1" id="KW-0245">EGF-like domain</keyword>
<evidence type="ECO:0000259" key="3">
    <source>
        <dbReference type="PROSITE" id="PS50026"/>
    </source>
</evidence>
<name>A0ABN8S116_9CNID</name>
<dbReference type="EMBL" id="CALNXK010000366">
    <property type="protein sequence ID" value="CAH3183837.1"/>
    <property type="molecule type" value="Genomic_DNA"/>
</dbReference>
<comment type="caution">
    <text evidence="4">The sequence shown here is derived from an EMBL/GenBank/DDBJ whole genome shotgun (WGS) entry which is preliminary data.</text>
</comment>
<feature type="disulfide bond" evidence="1">
    <location>
        <begin position="27"/>
        <end position="36"/>
    </location>
</feature>
<dbReference type="PROSITE" id="PS50026">
    <property type="entry name" value="EGF_3"/>
    <property type="match status" value="1"/>
</dbReference>
<gene>
    <name evidence="4" type="ORF">PLOB_00029181</name>
</gene>